<name>A0A370XF18_9GAMM</name>
<evidence type="ECO:0008006" key="5">
    <source>
        <dbReference type="Google" id="ProtNLM"/>
    </source>
</evidence>
<evidence type="ECO:0000256" key="1">
    <source>
        <dbReference type="SAM" id="MobiDB-lite"/>
    </source>
</evidence>
<gene>
    <name evidence="3" type="ORF">DWU99_03285</name>
</gene>
<dbReference type="AlphaFoldDB" id="A0A370XF18"/>
<dbReference type="EMBL" id="QRBF01000001">
    <property type="protein sequence ID" value="RDS86897.1"/>
    <property type="molecule type" value="Genomic_DNA"/>
</dbReference>
<proteinExistence type="predicted"/>
<feature type="signal peptide" evidence="2">
    <location>
        <begin position="1"/>
        <end position="22"/>
    </location>
</feature>
<keyword evidence="4" id="KW-1185">Reference proteome</keyword>
<protein>
    <recommendedName>
        <fullName evidence="5">Curli production assembly/transport component CsgG</fullName>
    </recommendedName>
</protein>
<dbReference type="Proteomes" id="UP000255334">
    <property type="component" value="Unassembled WGS sequence"/>
</dbReference>
<feature type="chain" id="PRO_5016621801" description="Curli production assembly/transport component CsgG" evidence="2">
    <location>
        <begin position="23"/>
        <end position="368"/>
    </location>
</feature>
<keyword evidence="2" id="KW-0732">Signal</keyword>
<accession>A0A370XF18</accession>
<evidence type="ECO:0000313" key="4">
    <source>
        <dbReference type="Proteomes" id="UP000255334"/>
    </source>
</evidence>
<sequence>MKHWGYGAIAGIFALLAVPVNAQTVSEKGMATVPYTGWSLSAPQRQDALKKAEVNALERYIADTNAARSRIFESKQDQFTAHIDDYILGSTVLSENQDKQAKTYSVVIRADINSTRLMNDLGTGASSATDVASAGHNTMTFLFVARSQSSVQSFDDKVYKRTDADSSMTSSTNEGESVQAHNIGTSDSTQQHSSQATTSGGSVTRKADKVDWSVTNASEVDTAMTGIFSDAGYDVVEADQVEGASGGMVNIANIRDAYSHGNDLPSNIMYSTTQGVQRAGIGYFAFGTLDVGMADKDPVSGNVRVFVTVTGKVLNVQGRFARTLVSIGPVQYAGLGPDATVARTNALKEAASQAAHQMVDELSNKGIR</sequence>
<evidence type="ECO:0000256" key="2">
    <source>
        <dbReference type="SAM" id="SignalP"/>
    </source>
</evidence>
<reference evidence="3 4" key="1">
    <citation type="submission" date="2018-07" db="EMBL/GenBank/DDBJ databases">
        <title>Dyella monticola sp. nov. and Dyella psychrodurans sp. nov. isolated from monsoon evergreen broad-leaved forest soil of Dinghu Mountain, China.</title>
        <authorList>
            <person name="Gao Z."/>
            <person name="Qiu L."/>
        </authorList>
    </citation>
    <scope>NUCLEOTIDE SEQUENCE [LARGE SCALE GENOMIC DNA]</scope>
    <source>
        <strain evidence="3 4">4MSK11</strain>
    </source>
</reference>
<feature type="compositionally biased region" description="Low complexity" evidence="1">
    <location>
        <begin position="184"/>
        <end position="202"/>
    </location>
</feature>
<comment type="caution">
    <text evidence="3">The sequence shown here is derived from an EMBL/GenBank/DDBJ whole genome shotgun (WGS) entry which is preliminary data.</text>
</comment>
<feature type="region of interest" description="Disordered" evidence="1">
    <location>
        <begin position="184"/>
        <end position="207"/>
    </location>
</feature>
<organism evidence="3 4">
    <name type="scientific">Dyella psychrodurans</name>
    <dbReference type="NCBI Taxonomy" id="1927960"/>
    <lineage>
        <taxon>Bacteria</taxon>
        <taxon>Pseudomonadati</taxon>
        <taxon>Pseudomonadota</taxon>
        <taxon>Gammaproteobacteria</taxon>
        <taxon>Lysobacterales</taxon>
        <taxon>Rhodanobacteraceae</taxon>
        <taxon>Dyella</taxon>
    </lineage>
</organism>
<evidence type="ECO:0000313" key="3">
    <source>
        <dbReference type="EMBL" id="RDS86897.1"/>
    </source>
</evidence>
<dbReference type="OrthoDB" id="5444556at2"/>